<dbReference type="InterPro" id="IPR058329">
    <property type="entry name" value="Arp1_N"/>
</dbReference>
<evidence type="ECO:0000313" key="5">
    <source>
        <dbReference type="Proteomes" id="UP001150941"/>
    </source>
</evidence>
<feature type="domain" description="Amidase" evidence="2">
    <location>
        <begin position="202"/>
        <end position="390"/>
    </location>
</feature>
<feature type="chain" id="PRO_5040746096" evidence="1">
    <location>
        <begin position="27"/>
        <end position="645"/>
    </location>
</feature>
<keyword evidence="5" id="KW-1185">Reference proteome</keyword>
<evidence type="ECO:0000259" key="3">
    <source>
        <dbReference type="Pfam" id="PF26053"/>
    </source>
</evidence>
<feature type="domain" description="Scytalone dehydratase-like protein Arp1 N-terminal" evidence="3">
    <location>
        <begin position="61"/>
        <end position="157"/>
    </location>
</feature>
<feature type="signal peptide" evidence="1">
    <location>
        <begin position="1"/>
        <end position="26"/>
    </location>
</feature>
<dbReference type="AlphaFoldDB" id="A0A9W9NZZ0"/>
<proteinExistence type="predicted"/>
<dbReference type="PANTHER" id="PTHR46310">
    <property type="entry name" value="AMIDASE 1"/>
    <property type="match status" value="1"/>
</dbReference>
<dbReference type="RefSeq" id="XP_058330553.1">
    <property type="nucleotide sequence ID" value="XM_058474813.1"/>
</dbReference>
<dbReference type="Gene3D" id="3.90.1300.10">
    <property type="entry name" value="Amidase signature (AS) domain"/>
    <property type="match status" value="1"/>
</dbReference>
<reference evidence="4" key="1">
    <citation type="submission" date="2022-11" db="EMBL/GenBank/DDBJ databases">
        <authorList>
            <person name="Petersen C."/>
        </authorList>
    </citation>
    <scope>NUCLEOTIDE SEQUENCE</scope>
    <source>
        <strain evidence="4">IBT 19713</strain>
    </source>
</reference>
<dbReference type="GeneID" id="83202116"/>
<name>A0A9W9NZZ0_9EURO</name>
<evidence type="ECO:0000259" key="2">
    <source>
        <dbReference type="Pfam" id="PF01425"/>
    </source>
</evidence>
<dbReference type="InterPro" id="IPR036928">
    <property type="entry name" value="AS_sf"/>
</dbReference>
<sequence>MARYQSVGMFTQALSLVAFSAITVSGRFVSTGASVQLNDVHYFIPPFSQGQIYDPLELRKYSNASTFVPVSIVAQPCTEDELHDLFANWTSQDDVWQPGFLETVFLATSDDSGSPMQKIYLGDTASTVLRLQEPSTPSGPYFLAPWTGEIYQAYRLYEDFAGAFTQSLLQGPDKTFQTLSAQVPSSGSLTIGVPSRLYFTPSKKQPLAGIRIGVKDIYALAGTKRSNGNRAWYSLYPPANETGTAMQNLLDAGAVIVGLQKPSQFANGETATADWVDFHAPFNPRGDGYQDPSSSSAGAGASVASYEWLDLAVGSDTGGSIRGPAGAQGLFGNRPTHGLVSLDNVMPLSPRLDTAGFLTRDPKLWDTANAALYASNYTSFADKSPKYPQKLYLLDFPTTNDSTARMRRKFASDLASFLNTTTSTLELEKEWAASGPASLRAHNISEVLNLTYTTLITKQQTKLLRDPFYEDYSAVHDGRRPFIDPIPLTRWGWADTQPDSILDDAIANKTRFMNWFNEKILPPVDDPLTCSSGFLLHTVSTGYAHSRNEYLSPSGPPFGFSNSAISGMTENPDSVFPLGQVSSFSPITNHTELLPVTVDVIAARGCDGLIAKLARDLVDAGILVAPRTGSGLNGGTILLRRDEEE</sequence>
<organism evidence="4 5">
    <name type="scientific">Penicillium chermesinum</name>
    <dbReference type="NCBI Taxonomy" id="63820"/>
    <lineage>
        <taxon>Eukaryota</taxon>
        <taxon>Fungi</taxon>
        <taxon>Dikarya</taxon>
        <taxon>Ascomycota</taxon>
        <taxon>Pezizomycotina</taxon>
        <taxon>Eurotiomycetes</taxon>
        <taxon>Eurotiomycetidae</taxon>
        <taxon>Eurotiales</taxon>
        <taxon>Aspergillaceae</taxon>
        <taxon>Penicillium</taxon>
    </lineage>
</organism>
<evidence type="ECO:0000313" key="4">
    <source>
        <dbReference type="EMBL" id="KAJ5232560.1"/>
    </source>
</evidence>
<keyword evidence="1" id="KW-0732">Signal</keyword>
<dbReference type="InterPro" id="IPR023631">
    <property type="entry name" value="Amidase_dom"/>
</dbReference>
<protein>
    <submittedName>
        <fullName evidence="4">Centractin- actin- protein of the dynactin complex</fullName>
    </submittedName>
</protein>
<reference evidence="4" key="2">
    <citation type="journal article" date="2023" name="IMA Fungus">
        <title>Comparative genomic study of the Penicillium genus elucidates a diverse pangenome and 15 lateral gene transfer events.</title>
        <authorList>
            <person name="Petersen C."/>
            <person name="Sorensen T."/>
            <person name="Nielsen M.R."/>
            <person name="Sondergaard T.E."/>
            <person name="Sorensen J.L."/>
            <person name="Fitzpatrick D.A."/>
            <person name="Frisvad J.C."/>
            <person name="Nielsen K.L."/>
        </authorList>
    </citation>
    <scope>NUCLEOTIDE SEQUENCE</scope>
    <source>
        <strain evidence="4">IBT 19713</strain>
    </source>
</reference>
<accession>A0A9W9NZZ0</accession>
<evidence type="ECO:0000256" key="1">
    <source>
        <dbReference type="SAM" id="SignalP"/>
    </source>
</evidence>
<dbReference type="PANTHER" id="PTHR46310:SF7">
    <property type="entry name" value="AMIDASE 1"/>
    <property type="match status" value="1"/>
</dbReference>
<dbReference type="SUPFAM" id="SSF75304">
    <property type="entry name" value="Amidase signature (AS) enzymes"/>
    <property type="match status" value="1"/>
</dbReference>
<dbReference type="Pfam" id="PF01425">
    <property type="entry name" value="Amidase"/>
    <property type="match status" value="1"/>
</dbReference>
<dbReference type="OrthoDB" id="5423360at2759"/>
<comment type="caution">
    <text evidence="4">The sequence shown here is derived from an EMBL/GenBank/DDBJ whole genome shotgun (WGS) entry which is preliminary data.</text>
</comment>
<dbReference type="Pfam" id="PF26053">
    <property type="entry name" value="DUF8016"/>
    <property type="match status" value="1"/>
</dbReference>
<dbReference type="Proteomes" id="UP001150941">
    <property type="component" value="Unassembled WGS sequence"/>
</dbReference>
<gene>
    <name evidence="4" type="ORF">N7468_005516</name>
</gene>
<dbReference type="EMBL" id="JAPQKS010000004">
    <property type="protein sequence ID" value="KAJ5232560.1"/>
    <property type="molecule type" value="Genomic_DNA"/>
</dbReference>